<evidence type="ECO:0000313" key="5">
    <source>
        <dbReference type="Proteomes" id="UP000019918"/>
    </source>
</evidence>
<keyword evidence="5" id="KW-1185">Reference proteome</keyword>
<dbReference type="InterPro" id="IPR000560">
    <property type="entry name" value="His_Pase_clade-2"/>
</dbReference>
<organism evidence="4 5">
    <name type="scientific">Erwinia mallotivora</name>
    <dbReference type="NCBI Taxonomy" id="69222"/>
    <lineage>
        <taxon>Bacteria</taxon>
        <taxon>Pseudomonadati</taxon>
        <taxon>Pseudomonadota</taxon>
        <taxon>Gammaproteobacteria</taxon>
        <taxon>Enterobacterales</taxon>
        <taxon>Erwiniaceae</taxon>
        <taxon>Erwinia</taxon>
    </lineage>
</organism>
<proteinExistence type="inferred from homology"/>
<reference evidence="4 5" key="1">
    <citation type="submission" date="2014-02" db="EMBL/GenBank/DDBJ databases">
        <title>Draft genome of Erwinia mallotivora strain BT-MARDI, a papaya dieback pathogen.</title>
        <authorList>
            <person name="Redzuan R."/>
            <person name="Abu Bakar N."/>
            <person name="Badrun R."/>
            <person name="Mohd Raih M.F."/>
            <person name="Rozano L."/>
            <person name="Mat Amin N."/>
        </authorList>
    </citation>
    <scope>NUCLEOTIDE SEQUENCE [LARGE SCALE GENOMIC DNA]</scope>
    <source>
        <strain evidence="4 5">BT-MARDI</strain>
    </source>
</reference>
<dbReference type="PATRIC" id="fig|69222.5.peg.348"/>
<dbReference type="PANTHER" id="PTHR11567">
    <property type="entry name" value="ACID PHOSPHATASE-RELATED"/>
    <property type="match status" value="1"/>
</dbReference>
<evidence type="ECO:0000313" key="4">
    <source>
        <dbReference type="EMBL" id="EXU77048.1"/>
    </source>
</evidence>
<dbReference type="SUPFAM" id="SSF53254">
    <property type="entry name" value="Phosphoglycerate mutase-like"/>
    <property type="match status" value="1"/>
</dbReference>
<comment type="caution">
    <text evidence="4">The sequence shown here is derived from an EMBL/GenBank/DDBJ whole genome shotgun (WGS) entry which is preliminary data.</text>
</comment>
<dbReference type="InterPro" id="IPR033379">
    <property type="entry name" value="Acid_Pase_AS"/>
</dbReference>
<dbReference type="RefSeq" id="WP_034933575.1">
    <property type="nucleotide sequence ID" value="NZ_JFHN01000018.1"/>
</dbReference>
<dbReference type="InterPro" id="IPR029033">
    <property type="entry name" value="His_PPase_superfam"/>
</dbReference>
<dbReference type="Proteomes" id="UP000019918">
    <property type="component" value="Unassembled WGS sequence"/>
</dbReference>
<protein>
    <submittedName>
        <fullName evidence="4">3-phytase</fullName>
    </submittedName>
</protein>
<dbReference type="GO" id="GO:0030288">
    <property type="term" value="C:outer membrane-bounded periplasmic space"/>
    <property type="evidence" value="ECO:0007669"/>
    <property type="project" value="TreeGrafter"/>
</dbReference>
<comment type="similarity">
    <text evidence="1">Belongs to the histidine acid phosphatase family.</text>
</comment>
<dbReference type="CDD" id="cd07061">
    <property type="entry name" value="HP_HAP_like"/>
    <property type="match status" value="1"/>
</dbReference>
<dbReference type="Pfam" id="PF00328">
    <property type="entry name" value="His_Phos_2"/>
    <property type="match status" value="1"/>
</dbReference>
<keyword evidence="2" id="KW-0378">Hydrolase</keyword>
<dbReference type="Gene3D" id="3.40.50.1240">
    <property type="entry name" value="Phosphoglycerate mutase-like"/>
    <property type="match status" value="2"/>
</dbReference>
<dbReference type="InterPro" id="IPR050645">
    <property type="entry name" value="Histidine_acid_phosphatase"/>
</dbReference>
<accession>A0A014NCB0</accession>
<name>A0A014NCB0_9GAMM</name>
<dbReference type="EMBL" id="JFHN01000018">
    <property type="protein sequence ID" value="EXU77048.1"/>
    <property type="molecule type" value="Genomic_DNA"/>
</dbReference>
<sequence length="419" mass="46546">MSDLRNILFLLMLSLLSTVVQAQDYTLEKVVQVTRHGVRPPSPDNRQMIETGAGRRWTDWLNQDGELTGHGYTAAWLKGRYESQRYRQLGLLQHPCPADNDVYIRASPLQRTRATAEAFADAAFPGCGVTIHSAAHNDPLFQYPEGKASPEEAEAHRQQALQATGGTLAEQQQRMQPQIAALKQAVCQAGQACPAFSQPWQLAVWSNGTVGIKGLDTLAAMAETIRLEYSENKPLSQVAFGHAQNAEEVARLLPLLSVKYQDSNDLPGPAQRGASLLMNQIASALQSGTTGQHSTPPEVRWLLYVAHDINISWLRTLPGFHWQQGLYPPGNIPPGGSLVFERWHDRQQRRFIRIYFLAQSLDQLRQLTLLSESQPPLLTELTFPGCQHSAVGTLCPYDSTLQRIRQRTLSSAVPVSYPQ</sequence>
<feature type="chain" id="PRO_5001472626" evidence="3">
    <location>
        <begin position="23"/>
        <end position="419"/>
    </location>
</feature>
<dbReference type="PANTHER" id="PTHR11567:SF110">
    <property type="entry name" value="2-PHOSPHOXYLOSE PHOSPHATASE 1"/>
    <property type="match status" value="1"/>
</dbReference>
<gene>
    <name evidence="4" type="ORF">BG55_01620</name>
</gene>
<dbReference type="OrthoDB" id="395886at2"/>
<dbReference type="STRING" id="69222.BG55_01620"/>
<evidence type="ECO:0000256" key="3">
    <source>
        <dbReference type="SAM" id="SignalP"/>
    </source>
</evidence>
<evidence type="ECO:0000256" key="2">
    <source>
        <dbReference type="ARBA" id="ARBA00022801"/>
    </source>
</evidence>
<dbReference type="PROSITE" id="PS00616">
    <property type="entry name" value="HIS_ACID_PHOSPHAT_1"/>
    <property type="match status" value="1"/>
</dbReference>
<evidence type="ECO:0000256" key="1">
    <source>
        <dbReference type="ARBA" id="ARBA00005375"/>
    </source>
</evidence>
<dbReference type="GO" id="GO:0050308">
    <property type="term" value="F:sugar-phosphatase activity"/>
    <property type="evidence" value="ECO:0007669"/>
    <property type="project" value="TreeGrafter"/>
</dbReference>
<keyword evidence="3" id="KW-0732">Signal</keyword>
<feature type="signal peptide" evidence="3">
    <location>
        <begin position="1"/>
        <end position="22"/>
    </location>
</feature>
<dbReference type="AlphaFoldDB" id="A0A014NCB0"/>